<dbReference type="AlphaFoldDB" id="A0A3D8RLA9"/>
<evidence type="ECO:0000313" key="2">
    <source>
        <dbReference type="EMBL" id="RDW74740.1"/>
    </source>
</evidence>
<dbReference type="EMBL" id="PVWQ01000008">
    <property type="protein sequence ID" value="RDW74740.1"/>
    <property type="molecule type" value="Genomic_DNA"/>
</dbReference>
<feature type="region of interest" description="Disordered" evidence="1">
    <location>
        <begin position="213"/>
        <end position="242"/>
    </location>
</feature>
<evidence type="ECO:0000256" key="1">
    <source>
        <dbReference type="SAM" id="MobiDB-lite"/>
    </source>
</evidence>
<gene>
    <name evidence="2" type="ORF">DSM5745_07402</name>
</gene>
<dbReference type="RefSeq" id="XP_026602508.1">
    <property type="nucleotide sequence ID" value="XM_026749418.1"/>
</dbReference>
<dbReference type="STRING" id="1810919.A0A3D8RLA9"/>
<feature type="compositionally biased region" description="Basic residues" evidence="1">
    <location>
        <begin position="324"/>
        <end position="333"/>
    </location>
</feature>
<dbReference type="OrthoDB" id="5389734at2759"/>
<reference evidence="2 3" key="1">
    <citation type="journal article" date="2018" name="IMA Fungus">
        <title>IMA Genome-F 9: Draft genome sequence of Annulohypoxylon stygium, Aspergillus mulundensis, Berkeleyomyces basicola (syn. Thielaviopsis basicola), Ceratocystis smalleyi, two Cercospora beticola strains, Coleophoma cylindrospora, Fusarium fracticaudum, Phialophora cf. hyalina, and Morchella septimelata.</title>
        <authorList>
            <person name="Wingfield B.D."/>
            <person name="Bills G.F."/>
            <person name="Dong Y."/>
            <person name="Huang W."/>
            <person name="Nel W.J."/>
            <person name="Swalarsk-Parry B.S."/>
            <person name="Vaghefi N."/>
            <person name="Wilken P.M."/>
            <person name="An Z."/>
            <person name="de Beer Z.W."/>
            <person name="De Vos L."/>
            <person name="Chen L."/>
            <person name="Duong T.A."/>
            <person name="Gao Y."/>
            <person name="Hammerbacher A."/>
            <person name="Kikkert J.R."/>
            <person name="Li Y."/>
            <person name="Li H."/>
            <person name="Li K."/>
            <person name="Li Q."/>
            <person name="Liu X."/>
            <person name="Ma X."/>
            <person name="Naidoo K."/>
            <person name="Pethybridge S.J."/>
            <person name="Sun J."/>
            <person name="Steenkamp E.T."/>
            <person name="van der Nest M.A."/>
            <person name="van Wyk S."/>
            <person name="Wingfield M.J."/>
            <person name="Xiong C."/>
            <person name="Yue Q."/>
            <person name="Zhang X."/>
        </authorList>
    </citation>
    <scope>NUCLEOTIDE SEQUENCE [LARGE SCALE GENOMIC DNA]</scope>
    <source>
        <strain evidence="2 3">DSM 5745</strain>
    </source>
</reference>
<evidence type="ECO:0000313" key="3">
    <source>
        <dbReference type="Proteomes" id="UP000256690"/>
    </source>
</evidence>
<dbReference type="GeneID" id="38117772"/>
<dbReference type="Proteomes" id="UP000256690">
    <property type="component" value="Unassembled WGS sequence"/>
</dbReference>
<sequence length="515" mass="57238">MSFGLHLLAQGTAKSNATVLNILQLHVDEMDGFVSRTTEDFLIIQLDLRTRIQYLSLPLENLDDFDEMLADRGFRFAMIDYNGKIELAVERFTLAISDALRDLHKGREAVGALWQYLGQSTQESASLSSSLTAIYNSMFANTEGWNSALSKLRRTGLALQYAMTQLSRAVTEIQRRVGIASRKEVSFGLKSFSRTGSFRRLFDLRPSVSMTNMGKQLPCDPTSAKSSSCPRTSAGSAGRLAHQKSVPNLRAATAIAQNGKVPDRAKSLNGASSGGSDSGSILPKFSKSISRRLSKAKPTMNPTAYGEMPIRPSTSASRTLKSFRQNRYHHQPHQKQQDPVPEALPPGRVNRPSTSNALMKRETMRDQLLQYFKSDRVLDDWESIKGGGKKVVQPKTKKVGLWSMFQARPLDMRSGDLATGSFDVQRQLAWLDEETKNLNTYSLKHRPGTAPRFHTISEYLSFYQQGLDHQEHQHEGGDYPVVLEDDESIITALPAFPLPPIGHRIPEPSAEAHAC</sequence>
<proteinExistence type="predicted"/>
<accession>A0A3D8RLA9</accession>
<feature type="region of interest" description="Disordered" evidence="1">
    <location>
        <begin position="254"/>
        <end position="361"/>
    </location>
</feature>
<feature type="compositionally biased region" description="Polar residues" evidence="1">
    <location>
        <begin position="312"/>
        <end position="323"/>
    </location>
</feature>
<organism evidence="2 3">
    <name type="scientific">Aspergillus mulundensis</name>
    <dbReference type="NCBI Taxonomy" id="1810919"/>
    <lineage>
        <taxon>Eukaryota</taxon>
        <taxon>Fungi</taxon>
        <taxon>Dikarya</taxon>
        <taxon>Ascomycota</taxon>
        <taxon>Pezizomycotina</taxon>
        <taxon>Eurotiomycetes</taxon>
        <taxon>Eurotiomycetidae</taxon>
        <taxon>Eurotiales</taxon>
        <taxon>Aspergillaceae</taxon>
        <taxon>Aspergillus</taxon>
        <taxon>Aspergillus subgen. Nidulantes</taxon>
    </lineage>
</organism>
<protein>
    <submittedName>
        <fullName evidence="2">Uncharacterized protein</fullName>
    </submittedName>
</protein>
<keyword evidence="3" id="KW-1185">Reference proteome</keyword>
<feature type="compositionally biased region" description="Polar residues" evidence="1">
    <location>
        <begin position="223"/>
        <end position="235"/>
    </location>
</feature>
<comment type="caution">
    <text evidence="2">The sequence shown here is derived from an EMBL/GenBank/DDBJ whole genome shotgun (WGS) entry which is preliminary data.</text>
</comment>
<name>A0A3D8RLA9_9EURO</name>